<evidence type="ECO:0000256" key="5">
    <source>
        <dbReference type="ARBA" id="ARBA00023136"/>
    </source>
</evidence>
<keyword evidence="5 6" id="KW-0472">Membrane</keyword>
<evidence type="ECO:0000256" key="6">
    <source>
        <dbReference type="RuleBase" id="RU363041"/>
    </source>
</evidence>
<keyword evidence="8" id="KW-1185">Reference proteome</keyword>
<protein>
    <recommendedName>
        <fullName evidence="6">Probable membrane transporter protein</fullName>
    </recommendedName>
</protein>
<gene>
    <name evidence="7" type="ORF">B0X71_16085</name>
</gene>
<accession>A0A1Q2L203</accession>
<dbReference type="InterPro" id="IPR002781">
    <property type="entry name" value="TM_pro_TauE-like"/>
</dbReference>
<dbReference type="InterPro" id="IPR051598">
    <property type="entry name" value="TSUP/Inactive_protease-like"/>
</dbReference>
<evidence type="ECO:0000256" key="3">
    <source>
        <dbReference type="ARBA" id="ARBA00022692"/>
    </source>
</evidence>
<dbReference type="OrthoDB" id="554695at2"/>
<organism evidence="7 8">
    <name type="scientific">Planococcus lenghuensis</name>
    <dbReference type="NCBI Taxonomy" id="2213202"/>
    <lineage>
        <taxon>Bacteria</taxon>
        <taxon>Bacillati</taxon>
        <taxon>Bacillota</taxon>
        <taxon>Bacilli</taxon>
        <taxon>Bacillales</taxon>
        <taxon>Caryophanaceae</taxon>
        <taxon>Planococcus</taxon>
    </lineage>
</organism>
<evidence type="ECO:0000313" key="8">
    <source>
        <dbReference type="Proteomes" id="UP000188184"/>
    </source>
</evidence>
<dbReference type="PANTHER" id="PTHR43701:SF2">
    <property type="entry name" value="MEMBRANE TRANSPORTER PROTEIN YJNA-RELATED"/>
    <property type="match status" value="1"/>
</dbReference>
<evidence type="ECO:0000256" key="1">
    <source>
        <dbReference type="ARBA" id="ARBA00004141"/>
    </source>
</evidence>
<dbReference type="PANTHER" id="PTHR43701">
    <property type="entry name" value="MEMBRANE TRANSPORTER PROTEIN MJ0441-RELATED"/>
    <property type="match status" value="1"/>
</dbReference>
<name>A0A1Q2L203_9BACL</name>
<comment type="similarity">
    <text evidence="2 6">Belongs to the 4-toluene sulfonate uptake permease (TSUP) (TC 2.A.102) family.</text>
</comment>
<dbReference type="KEGG" id="pmar:B0X71_16085"/>
<reference evidence="7 8" key="1">
    <citation type="submission" date="2017-02" db="EMBL/GenBank/DDBJ databases">
        <title>The complete genomic sequence of a novel cold adapted crude oil-degrading bacterium Planococcus qaidamina Y42.</title>
        <authorList>
            <person name="Yang R."/>
        </authorList>
    </citation>
    <scope>NUCLEOTIDE SEQUENCE [LARGE SCALE GENOMIC DNA]</scope>
    <source>
        <strain evidence="7 8">Y42</strain>
    </source>
</reference>
<dbReference type="AlphaFoldDB" id="A0A1Q2L203"/>
<evidence type="ECO:0000256" key="2">
    <source>
        <dbReference type="ARBA" id="ARBA00009142"/>
    </source>
</evidence>
<keyword evidence="6" id="KW-1003">Cell membrane</keyword>
<feature type="transmembrane region" description="Helical" evidence="6">
    <location>
        <begin position="193"/>
        <end position="218"/>
    </location>
</feature>
<feature type="transmembrane region" description="Helical" evidence="6">
    <location>
        <begin position="71"/>
        <end position="90"/>
    </location>
</feature>
<proteinExistence type="inferred from homology"/>
<sequence>MEFITLFFIGLTATTLGTMAGGGGMISLPAMLMLGLPVHSAIGANKVSNTVSSLSSFLVVYRRKQVTFKEALLVIPLSLTGGIIGGSLAVSLSEKTMYGMAVVLLTFAFIVSFIGKRGFSGANKFKLNGKGGAGLIGTGMYDGMFGPGSGTLLMMLFGRLDLSYMRAVGLSRIAVFSSCIGAAATYIAADKIIWPMTIALLLGSLSGAQVGVRLAALLKPQYIKPLLRTVTLLLIIQIIV</sequence>
<evidence type="ECO:0000313" key="7">
    <source>
        <dbReference type="EMBL" id="AQQ54469.1"/>
    </source>
</evidence>
<keyword evidence="3 6" id="KW-0812">Transmembrane</keyword>
<dbReference type="Pfam" id="PF01925">
    <property type="entry name" value="TauE"/>
    <property type="match status" value="1"/>
</dbReference>
<feature type="transmembrane region" description="Helical" evidence="6">
    <location>
        <begin position="169"/>
        <end position="187"/>
    </location>
</feature>
<dbReference type="RefSeq" id="WP_077590362.1">
    <property type="nucleotide sequence ID" value="NZ_CP019640.1"/>
</dbReference>
<dbReference type="EMBL" id="CP019640">
    <property type="protein sequence ID" value="AQQ54469.1"/>
    <property type="molecule type" value="Genomic_DNA"/>
</dbReference>
<comment type="subcellular location">
    <subcellularLocation>
        <location evidence="6">Cell membrane</location>
        <topology evidence="6">Multi-pass membrane protein</topology>
    </subcellularLocation>
    <subcellularLocation>
        <location evidence="1">Membrane</location>
        <topology evidence="1">Multi-pass membrane protein</topology>
    </subcellularLocation>
</comment>
<dbReference type="Proteomes" id="UP000188184">
    <property type="component" value="Chromosome"/>
</dbReference>
<feature type="transmembrane region" description="Helical" evidence="6">
    <location>
        <begin position="97"/>
        <end position="115"/>
    </location>
</feature>
<keyword evidence="4 6" id="KW-1133">Transmembrane helix</keyword>
<evidence type="ECO:0000256" key="4">
    <source>
        <dbReference type="ARBA" id="ARBA00022989"/>
    </source>
</evidence>
<dbReference type="GO" id="GO:0005886">
    <property type="term" value="C:plasma membrane"/>
    <property type="evidence" value="ECO:0007669"/>
    <property type="project" value="UniProtKB-SubCell"/>
</dbReference>
<feature type="transmembrane region" description="Helical" evidence="6">
    <location>
        <begin position="135"/>
        <end position="157"/>
    </location>
</feature>